<evidence type="ECO:0000313" key="2">
    <source>
        <dbReference type="EMBL" id="PMP61218.1"/>
    </source>
</evidence>
<dbReference type="AlphaFoldDB" id="A0A2N7PIA9"/>
<evidence type="ECO:0008006" key="5">
    <source>
        <dbReference type="Google" id="ProtNLM"/>
    </source>
</evidence>
<accession>A0A2N7PIA9</accession>
<sequence length="61" mass="6521">GGEKMALWKCSKCGTTKESRCKPKKCPSCGEADTMIKEETQGDAKGTKGCSSKKTCKKKSS</sequence>
<feature type="non-terminal residue" evidence="2">
    <location>
        <position position="1"/>
    </location>
</feature>
<dbReference type="EMBL" id="PNIE01000059">
    <property type="protein sequence ID" value="PMP62596.1"/>
    <property type="molecule type" value="Genomic_DNA"/>
</dbReference>
<dbReference type="EMBL" id="PNIE01000091">
    <property type="protein sequence ID" value="PMP61218.1"/>
    <property type="molecule type" value="Genomic_DNA"/>
</dbReference>
<proteinExistence type="predicted"/>
<protein>
    <recommendedName>
        <fullName evidence="5">Rubredoxin</fullName>
    </recommendedName>
</protein>
<gene>
    <name evidence="3" type="ORF">C0197_04235</name>
    <name evidence="2" type="ORF">C0197_06095</name>
</gene>
<dbReference type="Proteomes" id="UP000235731">
    <property type="component" value="Unassembled WGS sequence"/>
</dbReference>
<dbReference type="Gene3D" id="2.20.28.10">
    <property type="match status" value="1"/>
</dbReference>
<comment type="caution">
    <text evidence="2">The sequence shown here is derived from an EMBL/GenBank/DDBJ whole genome shotgun (WGS) entry which is preliminary data.</text>
</comment>
<feature type="region of interest" description="Disordered" evidence="1">
    <location>
        <begin position="40"/>
        <end position="61"/>
    </location>
</feature>
<evidence type="ECO:0000313" key="3">
    <source>
        <dbReference type="EMBL" id="PMP62596.1"/>
    </source>
</evidence>
<organism evidence="2 4">
    <name type="scientific">Caldimicrobium thiodismutans</name>
    <dbReference type="NCBI Taxonomy" id="1653476"/>
    <lineage>
        <taxon>Bacteria</taxon>
        <taxon>Pseudomonadati</taxon>
        <taxon>Thermodesulfobacteriota</taxon>
        <taxon>Thermodesulfobacteria</taxon>
        <taxon>Thermodesulfobacteriales</taxon>
        <taxon>Thermodesulfobacteriaceae</taxon>
        <taxon>Caldimicrobium</taxon>
    </lineage>
</organism>
<dbReference type="InterPro" id="IPR054685">
    <property type="entry name" value="Rubredox_RCKP"/>
</dbReference>
<evidence type="ECO:0000313" key="4">
    <source>
        <dbReference type="Proteomes" id="UP000235731"/>
    </source>
</evidence>
<dbReference type="NCBIfam" id="NF045720">
    <property type="entry name" value="rubredox_RCKP"/>
    <property type="match status" value="1"/>
</dbReference>
<name>A0A2N7PIA9_9BACT</name>
<reference evidence="2 4" key="1">
    <citation type="submission" date="2018-01" db="EMBL/GenBank/DDBJ databases">
        <title>Metagenomic assembled genomes from two thermal pools in the Uzon Caldera, Kamchatka, Russia.</title>
        <authorList>
            <person name="Wilkins L."/>
            <person name="Ettinger C."/>
        </authorList>
    </citation>
    <scope>NUCLEOTIDE SEQUENCE [LARGE SCALE GENOMIC DNA]</scope>
    <source>
        <strain evidence="2">ZAV-15</strain>
    </source>
</reference>
<evidence type="ECO:0000256" key="1">
    <source>
        <dbReference type="SAM" id="MobiDB-lite"/>
    </source>
</evidence>
<dbReference type="SUPFAM" id="SSF57802">
    <property type="entry name" value="Rubredoxin-like"/>
    <property type="match status" value="1"/>
</dbReference>